<evidence type="ECO:0000256" key="4">
    <source>
        <dbReference type="ARBA" id="ARBA00023163"/>
    </source>
</evidence>
<dbReference type="Pfam" id="PF00455">
    <property type="entry name" value="DeoRC"/>
    <property type="match status" value="1"/>
</dbReference>
<sequence>MSDVALDLPALRLNDRQGALLEMLRREQICSISGLAEALEVSTETVRRDIRLLAAKGLVVKSHGNVHWPDRRDDQPLQRRMSENMAGKSLIAAAVAREITDGESLLIDSGSTTIFVAEALRGHRNLTAITISAPIAQHLSQGSGNRVFLAGGEMRADDSAVFGPAALAFIEQFSVHTAIVSAAALSADQGLMDNHLCEAEVCRALVKRAERVIVAADSSKFSAKGLIVACGFEDIDLLITDGPPPPNVAEKLEAADVQVQIAT</sequence>
<keyword evidence="3 6" id="KW-0238">DNA-binding</keyword>
<accession>A0ABU5EBX4</accession>
<keyword evidence="2" id="KW-0805">Transcription regulation</keyword>
<keyword evidence="4" id="KW-0804">Transcription</keyword>
<dbReference type="PANTHER" id="PTHR30363">
    <property type="entry name" value="HTH-TYPE TRANSCRIPTIONAL REGULATOR SRLR-RELATED"/>
    <property type="match status" value="1"/>
</dbReference>
<evidence type="ECO:0000256" key="3">
    <source>
        <dbReference type="ARBA" id="ARBA00023125"/>
    </source>
</evidence>
<dbReference type="GO" id="GO:0003677">
    <property type="term" value="F:DNA binding"/>
    <property type="evidence" value="ECO:0007669"/>
    <property type="project" value="UniProtKB-KW"/>
</dbReference>
<gene>
    <name evidence="6" type="ORF">SMD27_10545</name>
</gene>
<dbReference type="Proteomes" id="UP001279642">
    <property type="component" value="Unassembled WGS sequence"/>
</dbReference>
<dbReference type="InterPro" id="IPR001034">
    <property type="entry name" value="DeoR_HTH"/>
</dbReference>
<feature type="domain" description="HTH deoR-type" evidence="5">
    <location>
        <begin position="13"/>
        <end position="68"/>
    </location>
</feature>
<dbReference type="InterPro" id="IPR036388">
    <property type="entry name" value="WH-like_DNA-bd_sf"/>
</dbReference>
<dbReference type="Gene3D" id="3.40.50.1360">
    <property type="match status" value="1"/>
</dbReference>
<name>A0ABU5EBX4_9PROT</name>
<dbReference type="RefSeq" id="WP_320508323.1">
    <property type="nucleotide sequence ID" value="NZ_JAXCLW010000002.1"/>
</dbReference>
<dbReference type="EMBL" id="JAXCLW010000002">
    <property type="protein sequence ID" value="MDY0883284.1"/>
    <property type="molecule type" value="Genomic_DNA"/>
</dbReference>
<evidence type="ECO:0000256" key="2">
    <source>
        <dbReference type="ARBA" id="ARBA00023015"/>
    </source>
</evidence>
<dbReference type="InterPro" id="IPR037171">
    <property type="entry name" value="NagB/RpiA_transferase-like"/>
</dbReference>
<dbReference type="InterPro" id="IPR036390">
    <property type="entry name" value="WH_DNA-bd_sf"/>
</dbReference>
<dbReference type="PANTHER" id="PTHR30363:SF4">
    <property type="entry name" value="GLYCEROL-3-PHOSPHATE REGULON REPRESSOR"/>
    <property type="match status" value="1"/>
</dbReference>
<dbReference type="Pfam" id="PF08220">
    <property type="entry name" value="HTH_DeoR"/>
    <property type="match status" value="1"/>
</dbReference>
<dbReference type="PROSITE" id="PS51000">
    <property type="entry name" value="HTH_DEOR_2"/>
    <property type="match status" value="1"/>
</dbReference>
<dbReference type="PROSITE" id="PS00894">
    <property type="entry name" value="HTH_DEOR_1"/>
    <property type="match status" value="1"/>
</dbReference>
<dbReference type="Gene3D" id="1.10.10.10">
    <property type="entry name" value="Winged helix-like DNA-binding domain superfamily/Winged helix DNA-binding domain"/>
    <property type="match status" value="1"/>
</dbReference>
<keyword evidence="7" id="KW-1185">Reference proteome</keyword>
<evidence type="ECO:0000259" key="5">
    <source>
        <dbReference type="PROSITE" id="PS51000"/>
    </source>
</evidence>
<evidence type="ECO:0000313" key="7">
    <source>
        <dbReference type="Proteomes" id="UP001279642"/>
    </source>
</evidence>
<reference evidence="6 7" key="1">
    <citation type="journal article" date="2016" name="Antonie Van Leeuwenhoek">
        <title>Dongia soli sp. nov., isolated from soil from Dokdo, Korea.</title>
        <authorList>
            <person name="Kim D.U."/>
            <person name="Lee H."/>
            <person name="Kim H."/>
            <person name="Kim S.G."/>
            <person name="Ka J.O."/>
        </authorList>
    </citation>
    <scope>NUCLEOTIDE SEQUENCE [LARGE SCALE GENOMIC DNA]</scope>
    <source>
        <strain evidence="6 7">D78</strain>
    </source>
</reference>
<evidence type="ECO:0000256" key="1">
    <source>
        <dbReference type="ARBA" id="ARBA00022491"/>
    </source>
</evidence>
<protein>
    <submittedName>
        <fullName evidence="6">DeoR/GlpR family DNA-binding transcription regulator</fullName>
    </submittedName>
</protein>
<dbReference type="InterPro" id="IPR014036">
    <property type="entry name" value="DeoR-like_C"/>
</dbReference>
<evidence type="ECO:0000313" key="6">
    <source>
        <dbReference type="EMBL" id="MDY0883284.1"/>
    </source>
</evidence>
<dbReference type="InterPro" id="IPR050313">
    <property type="entry name" value="Carb_Metab_HTH_regulators"/>
</dbReference>
<dbReference type="SUPFAM" id="SSF100950">
    <property type="entry name" value="NagB/RpiA/CoA transferase-like"/>
    <property type="match status" value="1"/>
</dbReference>
<keyword evidence="1" id="KW-0678">Repressor</keyword>
<dbReference type="SMART" id="SM01134">
    <property type="entry name" value="DeoRC"/>
    <property type="match status" value="1"/>
</dbReference>
<dbReference type="PRINTS" id="PR00037">
    <property type="entry name" value="HTHLACR"/>
</dbReference>
<proteinExistence type="predicted"/>
<organism evidence="6 7">
    <name type="scientific">Dongia soli</name>
    <dbReference type="NCBI Taxonomy" id="600628"/>
    <lineage>
        <taxon>Bacteria</taxon>
        <taxon>Pseudomonadati</taxon>
        <taxon>Pseudomonadota</taxon>
        <taxon>Alphaproteobacteria</taxon>
        <taxon>Rhodospirillales</taxon>
        <taxon>Dongiaceae</taxon>
        <taxon>Dongia</taxon>
    </lineage>
</organism>
<dbReference type="InterPro" id="IPR018356">
    <property type="entry name" value="Tscrpt_reg_HTH_DeoR_CS"/>
</dbReference>
<dbReference type="SMART" id="SM00420">
    <property type="entry name" value="HTH_DEOR"/>
    <property type="match status" value="1"/>
</dbReference>
<comment type="caution">
    <text evidence="6">The sequence shown here is derived from an EMBL/GenBank/DDBJ whole genome shotgun (WGS) entry which is preliminary data.</text>
</comment>
<dbReference type="SUPFAM" id="SSF46785">
    <property type="entry name" value="Winged helix' DNA-binding domain"/>
    <property type="match status" value="1"/>
</dbReference>